<sequence>MLLIQANLIFPQTVFFTRLARPIHLSETPLFPLSILCDANKIAPLNACHNAIASFGA</sequence>
<reference evidence="2" key="1">
    <citation type="journal article" date="2011" name="PLoS Genet.">
        <title>Genomic analysis of the necrotrophic fungal pathogens Sclerotinia sclerotiorum and Botrytis cinerea.</title>
        <authorList>
            <person name="Amselem J."/>
            <person name="Cuomo C.A."/>
            <person name="van Kan J.A."/>
            <person name="Viaud M."/>
            <person name="Benito E.P."/>
            <person name="Couloux A."/>
            <person name="Coutinho P.M."/>
            <person name="de Vries R.P."/>
            <person name="Dyer P.S."/>
            <person name="Fillinger S."/>
            <person name="Fournier E."/>
            <person name="Gout L."/>
            <person name="Hahn M."/>
            <person name="Kohn L."/>
            <person name="Lapalu N."/>
            <person name="Plummer K.M."/>
            <person name="Pradier J.M."/>
            <person name="Quevillon E."/>
            <person name="Sharon A."/>
            <person name="Simon A."/>
            <person name="ten Have A."/>
            <person name="Tudzynski B."/>
            <person name="Tudzynski P."/>
            <person name="Wincker P."/>
            <person name="Andrew M."/>
            <person name="Anthouard V."/>
            <person name="Beever R.E."/>
            <person name="Beffa R."/>
            <person name="Benoit I."/>
            <person name="Bouzid O."/>
            <person name="Brault B."/>
            <person name="Chen Z."/>
            <person name="Choquer M."/>
            <person name="Collemare J."/>
            <person name="Cotton P."/>
            <person name="Danchin E.G."/>
            <person name="Da Silva C."/>
            <person name="Gautier A."/>
            <person name="Giraud C."/>
            <person name="Giraud T."/>
            <person name="Gonzalez C."/>
            <person name="Grossetete S."/>
            <person name="Guldener U."/>
            <person name="Henrissat B."/>
            <person name="Howlett B.J."/>
            <person name="Kodira C."/>
            <person name="Kretschmer M."/>
            <person name="Lappartient A."/>
            <person name="Leroch M."/>
            <person name="Levis C."/>
            <person name="Mauceli E."/>
            <person name="Neuveglise C."/>
            <person name="Oeser B."/>
            <person name="Pearson M."/>
            <person name="Poulain J."/>
            <person name="Poussereau N."/>
            <person name="Quesneville H."/>
            <person name="Rascle C."/>
            <person name="Schumacher J."/>
            <person name="Segurens B."/>
            <person name="Sexton A."/>
            <person name="Silva E."/>
            <person name="Sirven C."/>
            <person name="Soanes D.M."/>
            <person name="Talbot N.J."/>
            <person name="Templeton M."/>
            <person name="Yandava C."/>
            <person name="Yarden O."/>
            <person name="Zeng Q."/>
            <person name="Rollins J.A."/>
            <person name="Lebrun M.H."/>
            <person name="Dickman M."/>
        </authorList>
    </citation>
    <scope>NUCLEOTIDE SEQUENCE [LARGE SCALE GENOMIC DNA]</scope>
    <source>
        <strain evidence="2">T4</strain>
    </source>
</reference>
<organism evidence="1 2">
    <name type="scientific">Botryotinia fuckeliana (strain T4)</name>
    <name type="common">Noble rot fungus</name>
    <name type="synonym">Botrytis cinerea</name>
    <dbReference type="NCBI Taxonomy" id="999810"/>
    <lineage>
        <taxon>Eukaryota</taxon>
        <taxon>Fungi</taxon>
        <taxon>Dikarya</taxon>
        <taxon>Ascomycota</taxon>
        <taxon>Pezizomycotina</taxon>
        <taxon>Leotiomycetes</taxon>
        <taxon>Helotiales</taxon>
        <taxon>Sclerotiniaceae</taxon>
        <taxon>Botrytis</taxon>
    </lineage>
</organism>
<gene>
    <name evidence="1" type="ORF">BofuT4_uP019900.1</name>
</gene>
<dbReference type="InParanoid" id="G2YIZ7"/>
<evidence type="ECO:0000313" key="2">
    <source>
        <dbReference type="Proteomes" id="UP000008177"/>
    </source>
</evidence>
<proteinExistence type="predicted"/>
<dbReference type="Proteomes" id="UP000008177">
    <property type="component" value="Unplaced contigs"/>
</dbReference>
<dbReference type="HOGENOM" id="CLU_2996307_0_0_1"/>
<accession>G2YIZ7</accession>
<protein>
    <submittedName>
        <fullName evidence="1">Uncharacterized protein</fullName>
    </submittedName>
</protein>
<dbReference type="AlphaFoldDB" id="G2YIZ7"/>
<name>G2YIZ7_BOTF4</name>
<evidence type="ECO:0000313" key="1">
    <source>
        <dbReference type="EMBL" id="CCD51684.1"/>
    </source>
</evidence>
<dbReference type="EMBL" id="FQ790337">
    <property type="protein sequence ID" value="CCD51684.1"/>
    <property type="molecule type" value="Genomic_DNA"/>
</dbReference>